<organism evidence="2 3">
    <name type="scientific">Novipirellula galeiformis</name>
    <dbReference type="NCBI Taxonomy" id="2528004"/>
    <lineage>
        <taxon>Bacteria</taxon>
        <taxon>Pseudomonadati</taxon>
        <taxon>Planctomycetota</taxon>
        <taxon>Planctomycetia</taxon>
        <taxon>Pirellulales</taxon>
        <taxon>Pirellulaceae</taxon>
        <taxon>Novipirellula</taxon>
    </lineage>
</organism>
<dbReference type="AlphaFoldDB" id="A0A5C6CBW6"/>
<reference evidence="2 3" key="1">
    <citation type="submission" date="2019-02" db="EMBL/GenBank/DDBJ databases">
        <title>Deep-cultivation of Planctomycetes and their phenomic and genomic characterization uncovers novel biology.</title>
        <authorList>
            <person name="Wiegand S."/>
            <person name="Jogler M."/>
            <person name="Boedeker C."/>
            <person name="Pinto D."/>
            <person name="Vollmers J."/>
            <person name="Rivas-Marin E."/>
            <person name="Kohn T."/>
            <person name="Peeters S.H."/>
            <person name="Heuer A."/>
            <person name="Rast P."/>
            <person name="Oberbeckmann S."/>
            <person name="Bunk B."/>
            <person name="Jeske O."/>
            <person name="Meyerdierks A."/>
            <person name="Storesund J.E."/>
            <person name="Kallscheuer N."/>
            <person name="Luecker S."/>
            <person name="Lage O.M."/>
            <person name="Pohl T."/>
            <person name="Merkel B.J."/>
            <person name="Hornburger P."/>
            <person name="Mueller R.-W."/>
            <person name="Bruemmer F."/>
            <person name="Labrenz M."/>
            <person name="Spormann A.M."/>
            <person name="Op Den Camp H."/>
            <person name="Overmann J."/>
            <person name="Amann R."/>
            <person name="Jetten M.S.M."/>
            <person name="Mascher T."/>
            <person name="Medema M.H."/>
            <person name="Devos D.P."/>
            <person name="Kaster A.-K."/>
            <person name="Ovreas L."/>
            <person name="Rohde M."/>
            <person name="Galperin M.Y."/>
            <person name="Jogler C."/>
        </authorList>
    </citation>
    <scope>NUCLEOTIDE SEQUENCE [LARGE SCALE GENOMIC DNA]</scope>
    <source>
        <strain evidence="2 3">Pla52o</strain>
    </source>
</reference>
<dbReference type="EMBL" id="SJPT01000006">
    <property type="protein sequence ID" value="TWU21728.1"/>
    <property type="molecule type" value="Genomic_DNA"/>
</dbReference>
<name>A0A5C6CBW6_9BACT</name>
<evidence type="ECO:0000313" key="2">
    <source>
        <dbReference type="EMBL" id="TWU21728.1"/>
    </source>
</evidence>
<comment type="caution">
    <text evidence="2">The sequence shown here is derived from an EMBL/GenBank/DDBJ whole genome shotgun (WGS) entry which is preliminary data.</text>
</comment>
<sequence length="33" mass="3710">MNADSKEAAFQQDAVVSIHRTNEMERTNVQSTT</sequence>
<gene>
    <name evidence="2" type="ORF">Pla52o_39150</name>
</gene>
<protein>
    <submittedName>
        <fullName evidence="2">Uncharacterized protein</fullName>
    </submittedName>
</protein>
<feature type="region of interest" description="Disordered" evidence="1">
    <location>
        <begin position="1"/>
        <end position="33"/>
    </location>
</feature>
<proteinExistence type="predicted"/>
<accession>A0A5C6CBW6</accession>
<dbReference type="Proteomes" id="UP000316304">
    <property type="component" value="Unassembled WGS sequence"/>
</dbReference>
<keyword evidence="3" id="KW-1185">Reference proteome</keyword>
<evidence type="ECO:0000313" key="3">
    <source>
        <dbReference type="Proteomes" id="UP000316304"/>
    </source>
</evidence>
<evidence type="ECO:0000256" key="1">
    <source>
        <dbReference type="SAM" id="MobiDB-lite"/>
    </source>
</evidence>